<feature type="domain" description="Agenet" evidence="5">
    <location>
        <begin position="244"/>
        <end position="300"/>
    </location>
</feature>
<dbReference type="Pfam" id="PF05266">
    <property type="entry name" value="DUF724"/>
    <property type="match status" value="1"/>
</dbReference>
<dbReference type="Proteomes" id="UP000583929">
    <property type="component" value="Unassembled WGS sequence"/>
</dbReference>
<feature type="compositionally biased region" description="Basic residues" evidence="4">
    <location>
        <begin position="921"/>
        <end position="930"/>
    </location>
</feature>
<name>A0A7J6HQU8_CANSA</name>
<feature type="region of interest" description="Disordered" evidence="4">
    <location>
        <begin position="962"/>
        <end position="994"/>
    </location>
</feature>
<dbReference type="InterPro" id="IPR014002">
    <property type="entry name" value="Agenet_dom_plant"/>
</dbReference>
<feature type="domain" description="Agenet" evidence="5">
    <location>
        <begin position="91"/>
        <end position="147"/>
    </location>
</feature>
<dbReference type="CDD" id="cd20405">
    <property type="entry name" value="Tudor_Agenet_AtDUF_rpt1_3"/>
    <property type="match status" value="2"/>
</dbReference>
<evidence type="ECO:0000313" key="6">
    <source>
        <dbReference type="EMBL" id="KAF4397667.1"/>
    </source>
</evidence>
<dbReference type="SMART" id="SM00743">
    <property type="entry name" value="Agenet"/>
    <property type="match status" value="4"/>
</dbReference>
<proteinExistence type="predicted"/>
<keyword evidence="7" id="KW-1185">Reference proteome</keyword>
<evidence type="ECO:0000256" key="2">
    <source>
        <dbReference type="ARBA" id="ARBA00022604"/>
    </source>
</evidence>
<keyword evidence="1" id="KW-0813">Transport</keyword>
<dbReference type="EMBL" id="JAATIQ010000033">
    <property type="protein sequence ID" value="KAF4397667.1"/>
    <property type="molecule type" value="Genomic_DNA"/>
</dbReference>
<accession>A0A7J6HQU8</accession>
<feature type="compositionally biased region" description="Polar residues" evidence="4">
    <location>
        <begin position="910"/>
        <end position="919"/>
    </location>
</feature>
<evidence type="ECO:0000256" key="4">
    <source>
        <dbReference type="SAM" id="MobiDB-lite"/>
    </source>
</evidence>
<evidence type="ECO:0000313" key="7">
    <source>
        <dbReference type="Proteomes" id="UP000583929"/>
    </source>
</evidence>
<reference evidence="6 7" key="1">
    <citation type="journal article" date="2020" name="bioRxiv">
        <title>Sequence and annotation of 42 cannabis genomes reveals extensive copy number variation in cannabinoid synthesis and pathogen resistance genes.</title>
        <authorList>
            <person name="Mckernan K.J."/>
            <person name="Helbert Y."/>
            <person name="Kane L.T."/>
            <person name="Ebling H."/>
            <person name="Zhang L."/>
            <person name="Liu B."/>
            <person name="Eaton Z."/>
            <person name="Mclaughlin S."/>
            <person name="Kingan S."/>
            <person name="Baybayan P."/>
            <person name="Concepcion G."/>
            <person name="Jordan M."/>
            <person name="Riva A."/>
            <person name="Barbazuk W."/>
            <person name="Harkins T."/>
        </authorList>
    </citation>
    <scope>NUCLEOTIDE SEQUENCE [LARGE SCALE GENOMIC DNA]</scope>
    <source>
        <strain evidence="7">cv. Jamaican Lion 4</strain>
        <tissue evidence="6">Leaf</tissue>
    </source>
</reference>
<dbReference type="PANTHER" id="PTHR31917">
    <property type="entry name" value="AGENET DOMAIN-CONTAINING PROTEIN-RELATED"/>
    <property type="match status" value="1"/>
</dbReference>
<dbReference type="Pfam" id="PF05641">
    <property type="entry name" value="Agenet"/>
    <property type="match status" value="3"/>
</dbReference>
<protein>
    <recommendedName>
        <fullName evidence="5">Agenet domain-containing protein</fullName>
    </recommendedName>
</protein>
<dbReference type="AlphaFoldDB" id="A0A7J6HQU8"/>
<sequence>MLSLSSFDSNDPRQLFSEGTEVEVSSDEEGFRGAWFKAFVVENLGSSAAPKKRRKVLVEYWSLVTEDGFQPLREHVDLYHLRPLPPDAGSQDFEVGDVVDADYRDGWWTGVVKKVLGFDRYRVFFENPPDLIEFERKHMRFHQDWVNGKWVRPKKEQFLIDVLDCDLYLFYADKMTGSTFSSGTDVEVHFDNEDLSDAWIPAIVIKENDDNTFLVKYHNSKAKNWKDTVDFTHIRPAVPRHVDRAYNLYEKVDAFFDYSWRVGEITKILPGKRYTVSFKHGMKSKEFSQTELRPFVEWKDGKWHVWTKEGLVDLNLDFQENLEHGAHRVSNADVVSQLGSLGLLDCTDEEYSPQPTNSGKNLRKRSTDYSEESVSTTSVSSPNNGGSMHQEKGSPSYDKSYKARKYKLATTPASAREQVVANTRLRKPVVPFIVESNAKRSKQHKGGGCEIKISDNVQRRGRTKKSVKRTTIPVVGKTRNVSSGAPEKVVEKEGMKGETEADIALSKTKNTSTGAVEIVVKKEGIKVESELPSASGKAKKIEGPSTAEKAIEKEGTSVKVVGKEGTSVKAVGKEGTSVKVEVVGKEGTAEKAVEKQVTAEKAVEKQGAAKKEVAAEKQGAAKKEVAVEKAVEKQVAAKKEVAAEKAVEKQIAAEKAVEKEVAGVKAVVKEVVAAKAVVKEVAAVKAVEKEVAVGKPAEKDVAAGKAFEKVVAIGKAVVKEITAGKAVEKEVAAEKAVEKEVAAGKAVEKEVAAGKAVEKEVAVGKAVEKEVATGKAVEEAVAAGKAIEKAVTAGKAVEKAVAAEKEVTAVKAVEKEVTTEKAVEKEVAAEKAVEQQVAAEKAVEKQVAAEKAVEEGIRKEAEGPIASSSAEGAQGSVAKGPVQFLDQELVNPPSDSKNNSDNLSDDNSAEFKQNASEGCNNKRKRGRPRKVASLGQETSAEDGHDEEYTVKACKTNGGVFLPTQGGKETTDLQDTSTGKNVHVSGMNCSTNEAESESIYGRVSSGTDDDDNQPLSKWFGGIQSQPGVQETRSLGRAVFDPRTRDRERATIGKKAIVVHAFSGSEPEDNLRLPFVKSSPVWKAIDDMDIFGKMKQVPHFRPLYKCKEEHREGMAIGHMVTFAGLVDRISRMQVDDRVTSFHSTLETLQELEKHGFDISVLRNRASTLLSIKDRQARARHDSKEAERKINEQSGEKVKLVEEIDDVTRKINELQAKLAILNSQKENKEQDIRKLQQFMDDKNQNVLLERQEFEKLAATPICPELAELN</sequence>
<feature type="coiled-coil region" evidence="3">
    <location>
        <begin position="1180"/>
        <end position="1242"/>
    </location>
</feature>
<dbReference type="CDD" id="cd20406">
    <property type="entry name" value="Tudor_Agenet_AtDUF_rpt2_4"/>
    <property type="match status" value="2"/>
</dbReference>
<feature type="region of interest" description="Disordered" evidence="4">
    <location>
        <begin position="349"/>
        <end position="398"/>
    </location>
</feature>
<keyword evidence="2" id="KW-0341">Growth regulation</keyword>
<feature type="compositionally biased region" description="Low complexity" evidence="4">
    <location>
        <begin position="891"/>
        <end position="902"/>
    </location>
</feature>
<organism evidence="6 7">
    <name type="scientific">Cannabis sativa</name>
    <name type="common">Hemp</name>
    <name type="synonym">Marijuana</name>
    <dbReference type="NCBI Taxonomy" id="3483"/>
    <lineage>
        <taxon>Eukaryota</taxon>
        <taxon>Viridiplantae</taxon>
        <taxon>Streptophyta</taxon>
        <taxon>Embryophyta</taxon>
        <taxon>Tracheophyta</taxon>
        <taxon>Spermatophyta</taxon>
        <taxon>Magnoliopsida</taxon>
        <taxon>eudicotyledons</taxon>
        <taxon>Gunneridae</taxon>
        <taxon>Pentapetalae</taxon>
        <taxon>rosids</taxon>
        <taxon>fabids</taxon>
        <taxon>Rosales</taxon>
        <taxon>Cannabaceae</taxon>
        <taxon>Cannabis</taxon>
    </lineage>
</organism>
<comment type="caution">
    <text evidence="6">The sequence shown here is derived from an EMBL/GenBank/DDBJ whole genome shotgun (WGS) entry which is preliminary data.</text>
</comment>
<dbReference type="PANTHER" id="PTHR31917:SF153">
    <property type="entry name" value="DUF724 DOMAIN-CONTAINING PROTEIN 3-RELATED"/>
    <property type="match status" value="1"/>
</dbReference>
<gene>
    <name evidence="6" type="ORF">G4B88_027407</name>
</gene>
<dbReference type="InterPro" id="IPR008395">
    <property type="entry name" value="Agenet-like_dom"/>
</dbReference>
<feature type="compositionally biased region" description="Low complexity" evidence="4">
    <location>
        <begin position="372"/>
        <end position="381"/>
    </location>
</feature>
<dbReference type="InterPro" id="IPR007930">
    <property type="entry name" value="DUF724"/>
</dbReference>
<evidence type="ECO:0000256" key="1">
    <source>
        <dbReference type="ARBA" id="ARBA00022448"/>
    </source>
</evidence>
<evidence type="ECO:0000259" key="5">
    <source>
        <dbReference type="SMART" id="SM00743"/>
    </source>
</evidence>
<feature type="region of interest" description="Disordered" evidence="4">
    <location>
        <begin position="888"/>
        <end position="945"/>
    </location>
</feature>
<feature type="domain" description="Agenet" evidence="5">
    <location>
        <begin position="178"/>
        <end position="242"/>
    </location>
</feature>
<evidence type="ECO:0000256" key="3">
    <source>
        <dbReference type="SAM" id="Coils"/>
    </source>
</evidence>
<keyword evidence="3" id="KW-0175">Coiled coil</keyword>
<feature type="domain" description="Agenet" evidence="5">
    <location>
        <begin position="14"/>
        <end position="89"/>
    </location>
</feature>